<evidence type="ECO:0000256" key="15">
    <source>
        <dbReference type="SAM" id="Phobius"/>
    </source>
</evidence>
<keyword evidence="10 15" id="KW-0472">Membrane</keyword>
<evidence type="ECO:0000256" key="14">
    <source>
        <dbReference type="SAM" id="MobiDB-lite"/>
    </source>
</evidence>
<evidence type="ECO:0000256" key="6">
    <source>
        <dbReference type="ARBA" id="ARBA00022792"/>
    </source>
</evidence>
<keyword evidence="4" id="KW-0050">Antiport</keyword>
<dbReference type="AlphaFoldDB" id="A0AAW2Z5S6"/>
<keyword evidence="5 15" id="KW-0812">Transmembrane</keyword>
<evidence type="ECO:0000256" key="1">
    <source>
        <dbReference type="ARBA" id="ARBA00004434"/>
    </source>
</evidence>
<evidence type="ECO:0000313" key="19">
    <source>
        <dbReference type="Proteomes" id="UP001431209"/>
    </source>
</evidence>
<evidence type="ECO:0000256" key="7">
    <source>
        <dbReference type="ARBA" id="ARBA00022837"/>
    </source>
</evidence>
<dbReference type="PANTHER" id="PTHR14009:SF1">
    <property type="entry name" value="MITOCHONDRIAL PROTON_CALCIUM EXCHANGER PROTEIN"/>
    <property type="match status" value="1"/>
</dbReference>
<dbReference type="InterPro" id="IPR011992">
    <property type="entry name" value="EF-hand-dom_pair"/>
</dbReference>
<evidence type="ECO:0000256" key="2">
    <source>
        <dbReference type="ARBA" id="ARBA00009584"/>
    </source>
</evidence>
<dbReference type="InterPro" id="IPR033122">
    <property type="entry name" value="LETM1-like_RBD"/>
</dbReference>
<dbReference type="SMART" id="SM00054">
    <property type="entry name" value="EFh"/>
    <property type="match status" value="2"/>
</dbReference>
<keyword evidence="8 15" id="KW-1133">Transmembrane helix</keyword>
<dbReference type="InterPro" id="IPR018247">
    <property type="entry name" value="EF_Hand_1_Ca_BS"/>
</dbReference>
<proteinExistence type="inferred from homology"/>
<evidence type="ECO:0000256" key="13">
    <source>
        <dbReference type="SAM" id="Coils"/>
    </source>
</evidence>
<dbReference type="GO" id="GO:0005743">
    <property type="term" value="C:mitochondrial inner membrane"/>
    <property type="evidence" value="ECO:0007669"/>
    <property type="project" value="UniProtKB-SubCell"/>
</dbReference>
<comment type="subcellular location">
    <subcellularLocation>
        <location evidence="1">Mitochondrion inner membrane</location>
        <topology evidence="1">Single-pass membrane protein</topology>
    </subcellularLocation>
</comment>
<keyword evidence="4" id="KW-0813">Transport</keyword>
<keyword evidence="19" id="KW-1185">Reference proteome</keyword>
<dbReference type="Pfam" id="PF07766">
    <property type="entry name" value="LETM1_RBD"/>
    <property type="match status" value="1"/>
</dbReference>
<dbReference type="SUPFAM" id="SSF47473">
    <property type="entry name" value="EF-hand"/>
    <property type="match status" value="1"/>
</dbReference>
<comment type="caution">
    <text evidence="18">The sequence shown here is derived from an EMBL/GenBank/DDBJ whole genome shotgun (WGS) entry which is preliminary data.</text>
</comment>
<feature type="region of interest" description="Disordered" evidence="14">
    <location>
        <begin position="71"/>
        <end position="135"/>
    </location>
</feature>
<keyword evidence="13" id="KW-0175">Coiled coil</keyword>
<dbReference type="PROSITE" id="PS00018">
    <property type="entry name" value="EF_HAND_1"/>
    <property type="match status" value="2"/>
</dbReference>
<name>A0AAW2Z5S6_9EUKA</name>
<dbReference type="GO" id="GO:0005509">
    <property type="term" value="F:calcium ion binding"/>
    <property type="evidence" value="ECO:0007669"/>
    <property type="project" value="InterPro"/>
</dbReference>
<dbReference type="GO" id="GO:0015297">
    <property type="term" value="F:antiporter activity"/>
    <property type="evidence" value="ECO:0007669"/>
    <property type="project" value="UniProtKB-KW"/>
</dbReference>
<dbReference type="EMBL" id="JAOPGA020001109">
    <property type="protein sequence ID" value="KAL0485156.1"/>
    <property type="molecule type" value="Genomic_DNA"/>
</dbReference>
<feature type="compositionally biased region" description="Polar residues" evidence="14">
    <location>
        <begin position="90"/>
        <end position="107"/>
    </location>
</feature>
<evidence type="ECO:0000259" key="17">
    <source>
        <dbReference type="PROSITE" id="PS51758"/>
    </source>
</evidence>
<dbReference type="Gene3D" id="1.10.238.10">
    <property type="entry name" value="EF-hand"/>
    <property type="match status" value="1"/>
</dbReference>
<evidence type="ECO:0000256" key="5">
    <source>
        <dbReference type="ARBA" id="ARBA00022692"/>
    </source>
</evidence>
<feature type="transmembrane region" description="Helical" evidence="15">
    <location>
        <begin position="260"/>
        <end position="283"/>
    </location>
</feature>
<evidence type="ECO:0000256" key="10">
    <source>
        <dbReference type="ARBA" id="ARBA00023136"/>
    </source>
</evidence>
<dbReference type="PROSITE" id="PS50222">
    <property type="entry name" value="EF_HAND_2"/>
    <property type="match status" value="2"/>
</dbReference>
<evidence type="ECO:0000256" key="3">
    <source>
        <dbReference type="ARBA" id="ARBA00020557"/>
    </source>
</evidence>
<evidence type="ECO:0000256" key="12">
    <source>
        <dbReference type="PROSITE-ProRule" id="PRU01094"/>
    </source>
</evidence>
<feature type="coiled-coil region" evidence="13">
    <location>
        <begin position="524"/>
        <end position="551"/>
    </location>
</feature>
<organism evidence="18 19">
    <name type="scientific">Acrasis kona</name>
    <dbReference type="NCBI Taxonomy" id="1008807"/>
    <lineage>
        <taxon>Eukaryota</taxon>
        <taxon>Discoba</taxon>
        <taxon>Heterolobosea</taxon>
        <taxon>Tetramitia</taxon>
        <taxon>Eutetramitia</taxon>
        <taxon>Acrasidae</taxon>
        <taxon>Acrasis</taxon>
    </lineage>
</organism>
<protein>
    <recommendedName>
        <fullName evidence="3">Mitochondrial proton/calcium exchanger protein</fullName>
    </recommendedName>
    <alternativeName>
        <fullName evidence="11">Leucine zipper-EF-hand-containing transmembrane protein 1</fullName>
    </alternativeName>
</protein>
<evidence type="ECO:0000313" key="18">
    <source>
        <dbReference type="EMBL" id="KAL0485156.1"/>
    </source>
</evidence>
<feature type="domain" description="EF-hand" evidence="16">
    <location>
        <begin position="725"/>
        <end position="760"/>
    </location>
</feature>
<dbReference type="GO" id="GO:0043022">
    <property type="term" value="F:ribosome binding"/>
    <property type="evidence" value="ECO:0007669"/>
    <property type="project" value="InterPro"/>
</dbReference>
<keyword evidence="6" id="KW-0999">Mitochondrion inner membrane</keyword>
<dbReference type="CDD" id="cd00051">
    <property type="entry name" value="EFh"/>
    <property type="match status" value="1"/>
</dbReference>
<feature type="compositionally biased region" description="Polar residues" evidence="14">
    <location>
        <begin position="115"/>
        <end position="130"/>
    </location>
</feature>
<feature type="domain" description="EF-hand" evidence="16">
    <location>
        <begin position="689"/>
        <end position="724"/>
    </location>
</feature>
<reference evidence="18 19" key="1">
    <citation type="submission" date="2024-03" db="EMBL/GenBank/DDBJ databases">
        <title>The Acrasis kona genome and developmental transcriptomes reveal deep origins of eukaryotic multicellular pathways.</title>
        <authorList>
            <person name="Sheikh S."/>
            <person name="Fu C.-J."/>
            <person name="Brown M.W."/>
            <person name="Baldauf S.L."/>
        </authorList>
    </citation>
    <scope>NUCLEOTIDE SEQUENCE [LARGE SCALE GENOMIC DNA]</scope>
    <source>
        <strain evidence="18 19">ATCC MYA-3509</strain>
    </source>
</reference>
<evidence type="ECO:0000256" key="11">
    <source>
        <dbReference type="ARBA" id="ARBA00031360"/>
    </source>
</evidence>
<dbReference type="PROSITE" id="PS51758">
    <property type="entry name" value="LETM1_RBD"/>
    <property type="match status" value="1"/>
</dbReference>
<dbReference type="Pfam" id="PF13499">
    <property type="entry name" value="EF-hand_7"/>
    <property type="match status" value="1"/>
</dbReference>
<sequence length="763" mass="86161">MLSRVRGARLLSKHIHSTRPDRLFSSSSRDFNSVGLFKCSSGGHKVYTPYSQQISPFHTKSFSLQHQNISGEKIEKSTTETKTDEQTNTVKSENVEQANTNINADATNKNDSDNTAKTTAANENQTTPQADPTKPTDKMMILAKRILDNFREGNPNSSERLIALKKSTIKFVKKIPGYLWSAVSWLAKYTFIFVRNPSIAKDWYQSAKDVVKHEAKHYWAGTKLFAADVSTAARLCKKIFQGNSLTRRERNQLLRTISDIYRLVPFLVIVVIPFMEFLLPVLIKVFPNLLPSQFEGKLQKEDKLRRTLRARLELAKFLQDTLSLQANELKNSESAETVATAEELENFIEAVRRGEIVNNEDIIRFAKLFNNEITLDNVSRAQLVGMCRYMNIQPYGTDKFLRFKLKSKLRQLKTDDRLLHWETVKSLSMDELVYACQSRGIRVGSKSEMRKGLDDWLQLSLDKNVPGSLLIMSRALTYTSGAVDSDEAIKMALSSLPDDVIEEVSLSAPSKDTSDVNTRKYESLKRHEKLIQEESKKKKKEEKQEASANATAAVALDFEPTTLGTSEDALLLQQQQQHLQISNAESVDREENTLVPVTAAPPTAADMVDAEEHSHEKEELMSNINKVIAVLAAESSVEHEKRELKDLINEHYATIGQTAEFNKESINKLDRLNSIVSELIDKLDLDIDKVDTKIGKSFKILDKDNDGQISVVELVEALQTLKIKLDGDMLQQVIDSLDKDNDGKISLSELTSSIKKARLYRDL</sequence>
<dbReference type="GO" id="GO:0030003">
    <property type="term" value="P:intracellular monoatomic cation homeostasis"/>
    <property type="evidence" value="ECO:0007669"/>
    <property type="project" value="TreeGrafter"/>
</dbReference>
<evidence type="ECO:0000259" key="16">
    <source>
        <dbReference type="PROSITE" id="PS50222"/>
    </source>
</evidence>
<evidence type="ECO:0000256" key="4">
    <source>
        <dbReference type="ARBA" id="ARBA00022449"/>
    </source>
</evidence>
<dbReference type="InterPro" id="IPR044202">
    <property type="entry name" value="LETM1/MDM38-like"/>
</dbReference>
<keyword evidence="7" id="KW-0106">Calcium</keyword>
<evidence type="ECO:0000256" key="8">
    <source>
        <dbReference type="ARBA" id="ARBA00022989"/>
    </source>
</evidence>
<comment type="similarity">
    <text evidence="2">Belongs to the LETM1 family.</text>
</comment>
<accession>A0AAW2Z5S6</accession>
<dbReference type="InterPro" id="IPR002048">
    <property type="entry name" value="EF_hand_dom"/>
</dbReference>
<feature type="domain" description="Letm1 RBD" evidence="17">
    <location>
        <begin position="306"/>
        <end position="567"/>
    </location>
</feature>
<dbReference type="Proteomes" id="UP001431209">
    <property type="component" value="Unassembled WGS sequence"/>
</dbReference>
<keyword evidence="9 12" id="KW-0496">Mitochondrion</keyword>
<evidence type="ECO:0000256" key="9">
    <source>
        <dbReference type="ARBA" id="ARBA00023128"/>
    </source>
</evidence>
<dbReference type="PANTHER" id="PTHR14009">
    <property type="entry name" value="LEUCINE ZIPPER-EF-HAND CONTAINING TRANSMEMBRANE PROTEIN"/>
    <property type="match status" value="1"/>
</dbReference>
<gene>
    <name evidence="18" type="ORF">AKO1_004334</name>
</gene>
<feature type="compositionally biased region" description="Basic and acidic residues" evidence="14">
    <location>
        <begin position="72"/>
        <end position="85"/>
    </location>
</feature>